<reference evidence="5 6" key="1">
    <citation type="submission" date="2018-09" db="EMBL/GenBank/DDBJ databases">
        <title>Arachidicoccus sp. nov., a bacterium isolated from soil.</title>
        <authorList>
            <person name="Weon H.-Y."/>
            <person name="Kwon S.-W."/>
            <person name="Lee S.A."/>
        </authorList>
    </citation>
    <scope>NUCLEOTIDE SEQUENCE [LARGE SCALE GENOMIC DNA]</scope>
    <source>
        <strain evidence="5 6">KIS59-12</strain>
    </source>
</reference>
<dbReference type="GO" id="GO:0016042">
    <property type="term" value="P:lipid catabolic process"/>
    <property type="evidence" value="ECO:0007669"/>
    <property type="project" value="InterPro"/>
</dbReference>
<dbReference type="PANTHER" id="PTHR31956">
    <property type="entry name" value="NON-SPECIFIC PHOSPHOLIPASE C4-RELATED"/>
    <property type="match status" value="1"/>
</dbReference>
<keyword evidence="6" id="KW-1185">Reference proteome</keyword>
<dbReference type="NCBIfam" id="TIGR03396">
    <property type="entry name" value="PC_PLC"/>
    <property type="match status" value="1"/>
</dbReference>
<dbReference type="InterPro" id="IPR006311">
    <property type="entry name" value="TAT_signal"/>
</dbReference>
<dbReference type="OrthoDB" id="980947at2"/>
<dbReference type="InterPro" id="IPR007312">
    <property type="entry name" value="Phosphoesterase"/>
</dbReference>
<accession>A0A386HTB7</accession>
<dbReference type="InterPro" id="IPR017850">
    <property type="entry name" value="Alkaline_phosphatase_core_sf"/>
</dbReference>
<dbReference type="Pfam" id="PF05506">
    <property type="entry name" value="PLipase_C_C"/>
    <property type="match status" value="2"/>
</dbReference>
<dbReference type="GO" id="GO:0034480">
    <property type="term" value="F:phosphatidylcholine phospholipase C activity"/>
    <property type="evidence" value="ECO:0007669"/>
    <property type="project" value="UniProtKB-EC"/>
</dbReference>
<name>A0A386HTB7_9BACT</name>
<dbReference type="InterPro" id="IPR019546">
    <property type="entry name" value="TAT_signal_bac_arc"/>
</dbReference>
<dbReference type="Proteomes" id="UP000266118">
    <property type="component" value="Chromosome"/>
</dbReference>
<evidence type="ECO:0000313" key="6">
    <source>
        <dbReference type="Proteomes" id="UP000266118"/>
    </source>
</evidence>
<feature type="domain" description="Bacterial phospholipase C C-terminal" evidence="4">
    <location>
        <begin position="581"/>
        <end position="673"/>
    </location>
</feature>
<dbReference type="InterPro" id="IPR008475">
    <property type="entry name" value="PLipase_C_C"/>
</dbReference>
<comment type="similarity">
    <text evidence="1">Belongs to the bacterial phospholipase C family.</text>
</comment>
<dbReference type="PANTHER" id="PTHR31956:SF1">
    <property type="entry name" value="NON-SPECIFIC PHOSPHOLIPASE C1"/>
    <property type="match status" value="1"/>
</dbReference>
<evidence type="ECO:0000256" key="1">
    <source>
        <dbReference type="ARBA" id="ARBA00009717"/>
    </source>
</evidence>
<dbReference type="Gene3D" id="3.40.720.10">
    <property type="entry name" value="Alkaline Phosphatase, subunit A"/>
    <property type="match status" value="2"/>
</dbReference>
<gene>
    <name evidence="5" type="ORF">D6B99_00125</name>
</gene>
<dbReference type="EC" id="3.1.4.3" evidence="2"/>
<sequence>MSNSRRDFLKNAAILSGAAGLTNVLPLSIKKAAAINAKPGTTFYDAEHIVFLMQENRSFDHMFGRLKGVRGFNDPRTKTVPDGNKVWIQKDKKGNAHAPFHIDINKTKITWQGGLPHGWVDQSAARNHGKYDNWIPEKSSMTMGHYDRSDVPFYYALADAFTICDHNFCSSLTGTTPNRLFFWTGNIRPELSGDNIATVNNSQAESRDDVFVDWSTFPELLEDNDISWKVYQNELWTSDLKDDTDYWLGNYGDNALEYIRRNNVRLSAYFRKNGDKSVKPHLTPKQVTERYNRLTQRQKNLVDKCFSTNIDDEDYLTLTPFSFTNDEGKEQTVNIPKGDIFKQFRSDVDKGTLPTVSWLVAPQSFSDHTSTPLYGTWYVSQALDILTKNPEVWKKTIFILNYDENDGYFDHLPPFVVPKPGDADAGKISEGIGTDSDYENKDDTPIGLGYRVPMIIASPWSKGGFVNSQVFDHTSCLMFLENFLKKKTGKELLSPNISSWRRNICGDLSSIFRPYNGEKIPLPGFEKKDAVITNIQNAKNKPKQVVPAPLTEGEIDIINRFLSLAQENATLLPQQEKGTKPACALPYQLFASCEINSVKDKVILQLTSSKLSVGAPFNAYTQNSYKGEKGKTWAYAVRSGDTIEDIFEIDKFENGQYNICLNGPNGFYRKFEGSKKDAAIRVQALYEERGFLNKRPTGNIHLIIENKEPTTCAITLIDNAYKMQVQNHSIDSNEKKEIIIQLKKSSGWYDFTVKISGSNTFCQQFAGHVETDEVSTTDPFMGGELA</sequence>
<dbReference type="Pfam" id="PF04185">
    <property type="entry name" value="Phosphoesterase"/>
    <property type="match status" value="1"/>
</dbReference>
<dbReference type="CDD" id="cd16014">
    <property type="entry name" value="PLC"/>
    <property type="match status" value="1"/>
</dbReference>
<feature type="domain" description="Bacterial phospholipase C C-terminal" evidence="4">
    <location>
        <begin position="693"/>
        <end position="768"/>
    </location>
</feature>
<dbReference type="PROSITE" id="PS51318">
    <property type="entry name" value="TAT"/>
    <property type="match status" value="1"/>
</dbReference>
<organism evidence="5 6">
    <name type="scientific">Arachidicoccus soli</name>
    <dbReference type="NCBI Taxonomy" id="2341117"/>
    <lineage>
        <taxon>Bacteria</taxon>
        <taxon>Pseudomonadati</taxon>
        <taxon>Bacteroidota</taxon>
        <taxon>Chitinophagia</taxon>
        <taxon>Chitinophagales</taxon>
        <taxon>Chitinophagaceae</taxon>
        <taxon>Arachidicoccus</taxon>
    </lineage>
</organism>
<dbReference type="InterPro" id="IPR017767">
    <property type="entry name" value="PC-PLC"/>
</dbReference>
<dbReference type="AlphaFoldDB" id="A0A386HTB7"/>
<keyword evidence="3" id="KW-0378">Hydrolase</keyword>
<evidence type="ECO:0000256" key="3">
    <source>
        <dbReference type="ARBA" id="ARBA00022801"/>
    </source>
</evidence>
<dbReference type="NCBIfam" id="TIGR01409">
    <property type="entry name" value="TAT_signal_seq"/>
    <property type="match status" value="1"/>
</dbReference>
<evidence type="ECO:0000259" key="4">
    <source>
        <dbReference type="Pfam" id="PF05506"/>
    </source>
</evidence>
<dbReference type="EMBL" id="CP032489">
    <property type="protein sequence ID" value="AYD49218.1"/>
    <property type="molecule type" value="Genomic_DNA"/>
</dbReference>
<dbReference type="RefSeq" id="WP_119990739.1">
    <property type="nucleotide sequence ID" value="NZ_CP032489.1"/>
</dbReference>
<evidence type="ECO:0000256" key="2">
    <source>
        <dbReference type="ARBA" id="ARBA00012018"/>
    </source>
</evidence>
<evidence type="ECO:0000313" key="5">
    <source>
        <dbReference type="EMBL" id="AYD49218.1"/>
    </source>
</evidence>
<proteinExistence type="inferred from homology"/>
<dbReference type="KEGG" id="ark:D6B99_00125"/>
<protein>
    <recommendedName>
        <fullName evidence="2">phospholipase C</fullName>
        <ecNumber evidence="2">3.1.4.3</ecNumber>
    </recommendedName>
</protein>